<proteinExistence type="predicted"/>
<dbReference type="Proteomes" id="UP000696280">
    <property type="component" value="Unassembled WGS sequence"/>
</dbReference>
<evidence type="ECO:0000313" key="3">
    <source>
        <dbReference type="Proteomes" id="UP000696280"/>
    </source>
</evidence>
<feature type="compositionally biased region" description="Polar residues" evidence="1">
    <location>
        <begin position="27"/>
        <end position="36"/>
    </location>
</feature>
<comment type="caution">
    <text evidence="2">The sequence shown here is derived from an EMBL/GenBank/DDBJ whole genome shotgun (WGS) entry which is preliminary data.</text>
</comment>
<dbReference type="AlphaFoldDB" id="A0A9N9PST2"/>
<gene>
    <name evidence="2" type="ORF">HYFRA_00006643</name>
</gene>
<organism evidence="2 3">
    <name type="scientific">Hymenoscyphus fraxineus</name>
    <dbReference type="NCBI Taxonomy" id="746836"/>
    <lineage>
        <taxon>Eukaryota</taxon>
        <taxon>Fungi</taxon>
        <taxon>Dikarya</taxon>
        <taxon>Ascomycota</taxon>
        <taxon>Pezizomycotina</taxon>
        <taxon>Leotiomycetes</taxon>
        <taxon>Helotiales</taxon>
        <taxon>Helotiaceae</taxon>
        <taxon>Hymenoscyphus</taxon>
    </lineage>
</organism>
<name>A0A9N9PST2_9HELO</name>
<sequence length="445" mass="52027">MVQSSGREPPPPGSEHASHSHEEQVETARNNEASNFTSDVCTDGIASVEKTAIVKNSASPFTAGYGDFCFRRNEDDLWIHGDQLQRRTMGSNDTRVEEIGSFKRAGCFYFERLPLEIRHEILRLILAPFFHRDHETQKLYTLIDISHLPDFDDKHNLTFHEFLKKRMPPSRIYYPGIVVPSTMSHGRVGPIQKTYKEEKVLFERVGNFLIKNAKPHPGRNGKYRLALHTKINDKVVDYILLEWVRKLSHVSRSFRNELGDVFWRRSYISTTLSAHPRGPRFEDLHDFLKDRMAVCSGISKLIISMNENTNAWPYVRTSAIESVKRRFKFFAENLRLDTLKLSLIVYEEDLEDLLAAKGKFATATATRQLVVARKFDLSVYFEHDDANFEKWISETWEYSPWYDEMNPEDEFELQTYEYQDMLHDKYVPMIRDLMLPNTLREKLQS</sequence>
<evidence type="ECO:0000313" key="2">
    <source>
        <dbReference type="EMBL" id="CAG8953753.1"/>
    </source>
</evidence>
<protein>
    <submittedName>
        <fullName evidence="2">Uncharacterized protein</fullName>
    </submittedName>
</protein>
<reference evidence="2" key="1">
    <citation type="submission" date="2021-07" db="EMBL/GenBank/DDBJ databases">
        <authorList>
            <person name="Durling M."/>
        </authorList>
    </citation>
    <scope>NUCLEOTIDE SEQUENCE</scope>
</reference>
<evidence type="ECO:0000256" key="1">
    <source>
        <dbReference type="SAM" id="MobiDB-lite"/>
    </source>
</evidence>
<feature type="region of interest" description="Disordered" evidence="1">
    <location>
        <begin position="1"/>
        <end position="36"/>
    </location>
</feature>
<dbReference type="EMBL" id="CAJVRL010000052">
    <property type="protein sequence ID" value="CAG8953753.1"/>
    <property type="molecule type" value="Genomic_DNA"/>
</dbReference>
<feature type="compositionally biased region" description="Basic and acidic residues" evidence="1">
    <location>
        <begin position="16"/>
        <end position="26"/>
    </location>
</feature>
<accession>A0A9N9PST2</accession>
<keyword evidence="3" id="KW-1185">Reference proteome</keyword>
<dbReference type="OrthoDB" id="3558721at2759"/>